<comment type="caution">
    <text evidence="1">The sequence shown here is derived from an EMBL/GenBank/DDBJ whole genome shotgun (WGS) entry which is preliminary data.</text>
</comment>
<evidence type="ECO:0000313" key="1">
    <source>
        <dbReference type="EMBL" id="RMV48141.1"/>
    </source>
</evidence>
<accession>A0A3M6CXM3</accession>
<gene>
    <name evidence="1" type="ORF">ALP10_200070</name>
</gene>
<reference evidence="1 2" key="1">
    <citation type="submission" date="2018-08" db="EMBL/GenBank/DDBJ databases">
        <title>Recombination of ecologically and evolutionarily significant loci maintains genetic cohesion in the Pseudomonas syringae species complex.</title>
        <authorList>
            <person name="Dillon M."/>
            <person name="Thakur S."/>
            <person name="Almeida R.N.D."/>
            <person name="Weir B.S."/>
            <person name="Guttman D.S."/>
        </authorList>
    </citation>
    <scope>NUCLEOTIDE SEQUENCE [LARGE SCALE GENOMIC DNA]</scope>
    <source>
        <strain evidence="1 2">ICMP 3263</strain>
    </source>
</reference>
<name>A0A3M6CXM3_9PSED</name>
<evidence type="ECO:0000313" key="2">
    <source>
        <dbReference type="Proteomes" id="UP000279173"/>
    </source>
</evidence>
<organism evidence="1 2">
    <name type="scientific">Pseudomonas syringae pv. helianthi</name>
    <dbReference type="NCBI Taxonomy" id="251654"/>
    <lineage>
        <taxon>Bacteria</taxon>
        <taxon>Pseudomonadati</taxon>
        <taxon>Pseudomonadota</taxon>
        <taxon>Gammaproteobacteria</taxon>
        <taxon>Pseudomonadales</taxon>
        <taxon>Pseudomonadaceae</taxon>
        <taxon>Pseudomonas</taxon>
    </lineage>
</organism>
<sequence>MANDDGWSKAHILAAARDKIRRLQRSPRYRCFFTEEAIDAFTKIKNSALAGKSLPPD</sequence>
<dbReference type="EMBL" id="RBUT01000086">
    <property type="protein sequence ID" value="RMV48141.1"/>
    <property type="molecule type" value="Genomic_DNA"/>
</dbReference>
<dbReference type="AlphaFoldDB" id="A0A3M6CXM3"/>
<protein>
    <submittedName>
        <fullName evidence="1">Uncharacterized protein</fullName>
    </submittedName>
</protein>
<proteinExistence type="predicted"/>
<dbReference type="Proteomes" id="UP000279173">
    <property type="component" value="Unassembled WGS sequence"/>
</dbReference>